<proteinExistence type="predicted"/>
<sequence>MTPFIVVLVIAAIAALAVALTGYQSVPTGKIGLVHRRFGSLKSEKYPVRVHGGQGVQAATLQADRRYLLPPLLFRIRNVERTHVPTGTIGLVIAKVGAVPPVERTLCDHVECDYFQDGRTFLLNGGQMGKQPMVLPGGAYYDINPELFEVITTETLGEEEKYELTRSDLMDISIPEGATGVVIAKEGAAPDDDDNAVGPIVPGHASFQKPWVFLANGGRRGAQAETLSHGGVYRINPWFARVVIIPTRELTLDWQRSDTKTADRYDAALDQIVANVEGHRLLFTMTQIIRIPAKAAPRLVRRFGEDRDMTGLGDVQSPAPVQRFVERVLGRTVKGYFESCASEYEVLQFIEGLNEVRMELESKVAEALAEWGVEAGRTTLSDFESEDPELDARRRQRARERDEQDSLAYRLRNAEVEEKIKRLRLETAREEAAVPVAENEARAKVWGVQSEVLLQSLGQLKDFNTPSVVTDAGAANGAMPLVVGQQMINQTLKNLPQDPPPQLEPGDEDEPSA</sequence>
<evidence type="ECO:0000313" key="5">
    <source>
        <dbReference type="Proteomes" id="UP000481360"/>
    </source>
</evidence>
<evidence type="ECO:0000256" key="2">
    <source>
        <dbReference type="SAM" id="MobiDB-lite"/>
    </source>
</evidence>
<feature type="region of interest" description="Disordered" evidence="2">
    <location>
        <begin position="492"/>
        <end position="513"/>
    </location>
</feature>
<accession>A0A7C9RU64</accession>
<dbReference type="EMBL" id="JAAMPJ010000010">
    <property type="protein sequence ID" value="NGY63531.1"/>
    <property type="molecule type" value="Genomic_DNA"/>
</dbReference>
<feature type="coiled-coil region" evidence="1">
    <location>
        <begin position="406"/>
        <end position="433"/>
    </location>
</feature>
<dbReference type="AlphaFoldDB" id="A0A7C9RU64"/>
<name>A0A7C9RU64_9PSEU</name>
<protein>
    <submittedName>
        <fullName evidence="4">SPFH domain-containing protein</fullName>
    </submittedName>
</protein>
<feature type="domain" description="Band 7" evidence="3">
    <location>
        <begin position="220"/>
        <end position="413"/>
    </location>
</feature>
<organism evidence="4 5">
    <name type="scientific">Lentzea alba</name>
    <dbReference type="NCBI Taxonomy" id="2714351"/>
    <lineage>
        <taxon>Bacteria</taxon>
        <taxon>Bacillati</taxon>
        <taxon>Actinomycetota</taxon>
        <taxon>Actinomycetes</taxon>
        <taxon>Pseudonocardiales</taxon>
        <taxon>Pseudonocardiaceae</taxon>
        <taxon>Lentzea</taxon>
    </lineage>
</organism>
<keyword evidence="1" id="KW-0175">Coiled coil</keyword>
<comment type="caution">
    <text evidence="4">The sequence shown here is derived from an EMBL/GenBank/DDBJ whole genome shotgun (WGS) entry which is preliminary data.</text>
</comment>
<evidence type="ECO:0000256" key="1">
    <source>
        <dbReference type="SAM" id="Coils"/>
    </source>
</evidence>
<gene>
    <name evidence="4" type="ORF">G7043_31895</name>
</gene>
<dbReference type="InterPro" id="IPR001107">
    <property type="entry name" value="Band_7"/>
</dbReference>
<dbReference type="RefSeq" id="WP_166052023.1">
    <property type="nucleotide sequence ID" value="NZ_JAAMPJ010000010.1"/>
</dbReference>
<evidence type="ECO:0000259" key="3">
    <source>
        <dbReference type="Pfam" id="PF01145"/>
    </source>
</evidence>
<reference evidence="4 5" key="1">
    <citation type="submission" date="2020-03" db="EMBL/GenBank/DDBJ databases">
        <title>Isolation and identification of active actinomycetes.</title>
        <authorList>
            <person name="Sun X."/>
        </authorList>
    </citation>
    <scope>NUCLEOTIDE SEQUENCE [LARGE SCALE GENOMIC DNA]</scope>
    <source>
        <strain evidence="4 5">NEAU-D13</strain>
    </source>
</reference>
<dbReference type="Proteomes" id="UP000481360">
    <property type="component" value="Unassembled WGS sequence"/>
</dbReference>
<keyword evidence="5" id="KW-1185">Reference proteome</keyword>
<dbReference type="Pfam" id="PF01145">
    <property type="entry name" value="Band_7"/>
    <property type="match status" value="1"/>
</dbReference>
<evidence type="ECO:0000313" key="4">
    <source>
        <dbReference type="EMBL" id="NGY63531.1"/>
    </source>
</evidence>